<accession>A0ABX0KZ61</accession>
<organism evidence="2 3">
    <name type="scientific">Iodobacter violaceini</name>
    <dbReference type="NCBI Taxonomy" id="3044271"/>
    <lineage>
        <taxon>Bacteria</taxon>
        <taxon>Pseudomonadati</taxon>
        <taxon>Pseudomonadota</taxon>
        <taxon>Betaproteobacteria</taxon>
        <taxon>Neisseriales</taxon>
        <taxon>Chitinibacteraceae</taxon>
        <taxon>Iodobacter</taxon>
    </lineage>
</organism>
<feature type="chain" id="PRO_5046049761" evidence="1">
    <location>
        <begin position="28"/>
        <end position="339"/>
    </location>
</feature>
<dbReference type="InterPro" id="IPR015943">
    <property type="entry name" value="WD40/YVTN_repeat-like_dom_sf"/>
</dbReference>
<reference evidence="2 3" key="1">
    <citation type="submission" date="2020-03" db="EMBL/GenBank/DDBJ databases">
        <title>Draft genome sequence of environmentally isolated violet-colored cultures.</title>
        <authorList>
            <person name="Wilson H.S."/>
        </authorList>
    </citation>
    <scope>NUCLEOTIDE SEQUENCE [LARGE SCALE GENOMIC DNA]</scope>
    <source>
        <strain evidence="2 3">HSC-16F04</strain>
    </source>
</reference>
<proteinExistence type="predicted"/>
<dbReference type="NCBIfam" id="TIGR02276">
    <property type="entry name" value="beta_rpt_yvtn"/>
    <property type="match status" value="2"/>
</dbReference>
<dbReference type="SUPFAM" id="SSF51004">
    <property type="entry name" value="C-terminal (heme d1) domain of cytochrome cd1-nitrite reductase"/>
    <property type="match status" value="1"/>
</dbReference>
<evidence type="ECO:0000313" key="2">
    <source>
        <dbReference type="EMBL" id="NHQ87690.1"/>
    </source>
</evidence>
<gene>
    <name evidence="2" type="ORF">HA050_16355</name>
</gene>
<dbReference type="RefSeq" id="WP_166828429.1">
    <property type="nucleotide sequence ID" value="NZ_JAAOLX010000008.1"/>
</dbReference>
<dbReference type="EMBL" id="JAAOLX010000008">
    <property type="protein sequence ID" value="NHQ87690.1"/>
    <property type="molecule type" value="Genomic_DNA"/>
</dbReference>
<keyword evidence="3" id="KW-1185">Reference proteome</keyword>
<evidence type="ECO:0000256" key="1">
    <source>
        <dbReference type="SAM" id="SignalP"/>
    </source>
</evidence>
<evidence type="ECO:0000313" key="3">
    <source>
        <dbReference type="Proteomes" id="UP000712570"/>
    </source>
</evidence>
<dbReference type="InterPro" id="IPR019405">
    <property type="entry name" value="Lactonase_7-beta_prop"/>
</dbReference>
<dbReference type="PANTHER" id="PTHR47197">
    <property type="entry name" value="PROTEIN NIRF"/>
    <property type="match status" value="1"/>
</dbReference>
<dbReference type="Gene3D" id="2.130.10.10">
    <property type="entry name" value="YVTN repeat-like/Quinoprotein amine dehydrogenase"/>
    <property type="match status" value="2"/>
</dbReference>
<dbReference type="InterPro" id="IPR051200">
    <property type="entry name" value="Host-pathogen_enzymatic-act"/>
</dbReference>
<dbReference type="InterPro" id="IPR011964">
    <property type="entry name" value="YVTN_b-propeller_repeat"/>
</dbReference>
<keyword evidence="1" id="KW-0732">Signal</keyword>
<dbReference type="PANTHER" id="PTHR47197:SF3">
    <property type="entry name" value="DIHYDRO-HEME D1 DEHYDROGENASE"/>
    <property type="match status" value="1"/>
</dbReference>
<sequence length="339" mass="36437">MKHPFRTTAAHLCTALLSMTCSSGLWAADTNSVKFDSQIRNNSLALSPDESTAVVSYSERPELLVYDLKKGELRQTLPGYITPRNIVFAPDGKSFYVSDSSLGEIIKTDTATLQVLSRMAAGPGAFGTAISKDGQNLYLNNQASNTVTRFDTHSGLARSVITGFAQPRQGVKLSPDGSKLYVTNFLGDKVTIIDTKTDKIEGEIKDFSKIRAISISADGKTLFAANSGTHTLAVVDIAKREIKNLVAVGREPYGAALSPDGRFIYAGNLADQTVSVVDIATLQVAATITGFKQPRQAIAFTRDGKLAYVLNEDLSIAKVDRDSQKIVQQIVAPQKSASL</sequence>
<name>A0ABX0KZ61_9NEIS</name>
<dbReference type="Proteomes" id="UP000712570">
    <property type="component" value="Unassembled WGS sequence"/>
</dbReference>
<comment type="caution">
    <text evidence="2">The sequence shown here is derived from an EMBL/GenBank/DDBJ whole genome shotgun (WGS) entry which is preliminary data.</text>
</comment>
<protein>
    <submittedName>
        <fullName evidence="2">YncE family protein</fullName>
    </submittedName>
</protein>
<feature type="signal peptide" evidence="1">
    <location>
        <begin position="1"/>
        <end position="27"/>
    </location>
</feature>
<dbReference type="InterPro" id="IPR011048">
    <property type="entry name" value="Haem_d1_sf"/>
</dbReference>
<dbReference type="Pfam" id="PF10282">
    <property type="entry name" value="Lactonase"/>
    <property type="match status" value="1"/>
</dbReference>